<evidence type="ECO:0000313" key="2">
    <source>
        <dbReference type="Proteomes" id="UP000190648"/>
    </source>
</evidence>
<comment type="caution">
    <text evidence="1">The sequence shown here is derived from an EMBL/GenBank/DDBJ whole genome shotgun (WGS) entry which is preliminary data.</text>
</comment>
<dbReference type="AlphaFoldDB" id="A0A1V4JEG7"/>
<proteinExistence type="predicted"/>
<keyword evidence="2" id="KW-1185">Reference proteome</keyword>
<gene>
    <name evidence="1" type="ORF">AV530_019679</name>
</gene>
<accession>A0A1V4JEG7</accession>
<name>A0A1V4JEG7_PATFA</name>
<dbReference type="Proteomes" id="UP000190648">
    <property type="component" value="Unassembled WGS sequence"/>
</dbReference>
<evidence type="ECO:0000313" key="1">
    <source>
        <dbReference type="EMBL" id="OPJ70566.1"/>
    </source>
</evidence>
<dbReference type="EMBL" id="LSYS01007908">
    <property type="protein sequence ID" value="OPJ70566.1"/>
    <property type="molecule type" value="Genomic_DNA"/>
</dbReference>
<reference evidence="1 2" key="1">
    <citation type="submission" date="2016-02" db="EMBL/GenBank/DDBJ databases">
        <title>Band-tailed pigeon sequencing and assembly.</title>
        <authorList>
            <person name="Soares A.E."/>
            <person name="Novak B.J."/>
            <person name="Rice E.S."/>
            <person name="O'Connell B."/>
            <person name="Chang D."/>
            <person name="Weber S."/>
            <person name="Shapiro B."/>
        </authorList>
    </citation>
    <scope>NUCLEOTIDE SEQUENCE [LARGE SCALE GENOMIC DNA]</scope>
    <source>
        <strain evidence="1">BTP2013</strain>
        <tissue evidence="1">Blood</tissue>
    </source>
</reference>
<sequence length="74" mass="8097">MPGSVSFVSSSVSARKEKPLLSLFQSAVSSQCQLDRYSCILEKYLEQALRGVWSSNCSLLTCGDTGLYCIGKIR</sequence>
<organism evidence="1 2">
    <name type="scientific">Patagioenas fasciata monilis</name>
    <dbReference type="NCBI Taxonomy" id="372326"/>
    <lineage>
        <taxon>Eukaryota</taxon>
        <taxon>Metazoa</taxon>
        <taxon>Chordata</taxon>
        <taxon>Craniata</taxon>
        <taxon>Vertebrata</taxon>
        <taxon>Euteleostomi</taxon>
        <taxon>Archelosauria</taxon>
        <taxon>Archosauria</taxon>
        <taxon>Dinosauria</taxon>
        <taxon>Saurischia</taxon>
        <taxon>Theropoda</taxon>
        <taxon>Coelurosauria</taxon>
        <taxon>Aves</taxon>
        <taxon>Neognathae</taxon>
        <taxon>Neoaves</taxon>
        <taxon>Columbimorphae</taxon>
        <taxon>Columbiformes</taxon>
        <taxon>Columbidae</taxon>
        <taxon>Patagioenas</taxon>
    </lineage>
</organism>
<protein>
    <submittedName>
        <fullName evidence="1">Uncharacterized protein</fullName>
    </submittedName>
</protein>